<feature type="compositionally biased region" description="Low complexity" evidence="1">
    <location>
        <begin position="27"/>
        <end position="41"/>
    </location>
</feature>
<dbReference type="EMBL" id="CP035913">
    <property type="protein sequence ID" value="QBE63634.1"/>
    <property type="molecule type" value="Genomic_DNA"/>
</dbReference>
<name>A0A4P6KXQ3_9BURK</name>
<organism evidence="2 3">
    <name type="scientific">Pseudoduganella lutea</name>
    <dbReference type="NCBI Taxonomy" id="321985"/>
    <lineage>
        <taxon>Bacteria</taxon>
        <taxon>Pseudomonadati</taxon>
        <taxon>Pseudomonadota</taxon>
        <taxon>Betaproteobacteria</taxon>
        <taxon>Burkholderiales</taxon>
        <taxon>Oxalobacteraceae</taxon>
        <taxon>Telluria group</taxon>
        <taxon>Pseudoduganella</taxon>
    </lineage>
</organism>
<dbReference type="OrthoDB" id="178184at2"/>
<sequence>MSDDNVHGVSTAAPVAAVAQSRDEEASSAPAPACPAPAGGPEWRHEIDPGVTRTVARTPPTGRESPLYRPLRIFTSDPSASGLEGAVAAVNVPYEKLEPGPSGRLFLVDHHDADTGQDYVRANLDDPYPLLGKGYDPAPSDVRFHQQMVYAVCCNVYAAFRVALGRDITWGFARTEDAGRLWLRPHAFRGVNAHYDKEQGVLCFGYEQAPDLKGAIRVLPGEYIFTCLSHDIITHELTHAVLDGLRSSFSIPSNPDVAAFHEAIADLIAIFQRLGYRELVHAAVRKSRGLPEQARQLVELARQAGYASGFNGALREAIDETSPRQYDESLDPHTLGSVLVAAVFDAFLIVYRRKTARYLRLATGGSGMLPPGELPADLVDLLADKISALASQFQGLIIRAIDYCPPWTSASGNSCAP</sequence>
<dbReference type="RefSeq" id="WP_130186755.1">
    <property type="nucleotide sequence ID" value="NZ_CP035913.1"/>
</dbReference>
<evidence type="ECO:0008006" key="4">
    <source>
        <dbReference type="Google" id="ProtNLM"/>
    </source>
</evidence>
<feature type="region of interest" description="Disordered" evidence="1">
    <location>
        <begin position="1"/>
        <end position="45"/>
    </location>
</feature>
<evidence type="ECO:0000313" key="2">
    <source>
        <dbReference type="EMBL" id="QBE63634.1"/>
    </source>
</evidence>
<proteinExistence type="predicted"/>
<dbReference type="CDD" id="cd09598">
    <property type="entry name" value="M4_like"/>
    <property type="match status" value="1"/>
</dbReference>
<keyword evidence="3" id="KW-1185">Reference proteome</keyword>
<dbReference type="SUPFAM" id="SSF55486">
    <property type="entry name" value="Metalloproteases ('zincins'), catalytic domain"/>
    <property type="match status" value="1"/>
</dbReference>
<dbReference type="KEGG" id="plue:EWM63_12155"/>
<dbReference type="Proteomes" id="UP000290637">
    <property type="component" value="Chromosome"/>
</dbReference>
<reference evidence="2 3" key="1">
    <citation type="submission" date="2019-02" db="EMBL/GenBank/DDBJ databases">
        <title>Draft Genome Sequences of Six Type Strains of the Genus Massilia.</title>
        <authorList>
            <person name="Miess H."/>
            <person name="Frediansyhah A."/>
            <person name="Gross H."/>
        </authorList>
    </citation>
    <scope>NUCLEOTIDE SEQUENCE [LARGE SCALE GENOMIC DNA]</scope>
    <source>
        <strain evidence="2 3">DSM 17473</strain>
    </source>
</reference>
<evidence type="ECO:0000313" key="3">
    <source>
        <dbReference type="Proteomes" id="UP000290637"/>
    </source>
</evidence>
<dbReference type="AlphaFoldDB" id="A0A4P6KXQ3"/>
<gene>
    <name evidence="2" type="ORF">EWM63_12155</name>
</gene>
<evidence type="ECO:0000256" key="1">
    <source>
        <dbReference type="SAM" id="MobiDB-lite"/>
    </source>
</evidence>
<protein>
    <recommendedName>
        <fullName evidence="4">Peptidase M4 C-terminal domain-containing protein</fullName>
    </recommendedName>
</protein>
<accession>A0A4P6KXQ3</accession>